<dbReference type="AlphaFoldDB" id="A0A7R9GE72"/>
<evidence type="ECO:0000256" key="2">
    <source>
        <dbReference type="SAM" id="MobiDB-lite"/>
    </source>
</evidence>
<reference evidence="3" key="1">
    <citation type="submission" date="2020-11" db="EMBL/GenBank/DDBJ databases">
        <authorList>
            <person name="Tran Van P."/>
        </authorList>
    </citation>
    <scope>NUCLEOTIDE SEQUENCE</scope>
</reference>
<evidence type="ECO:0000256" key="1">
    <source>
        <dbReference type="SAM" id="Coils"/>
    </source>
</evidence>
<gene>
    <name evidence="3" type="ORF">NMOB1V02_LOCUS5531</name>
</gene>
<keyword evidence="4" id="KW-1185">Reference proteome</keyword>
<accession>A0A7R9GE72</accession>
<name>A0A7R9GE72_9CRUS</name>
<protein>
    <submittedName>
        <fullName evidence="3">Uncharacterized protein</fullName>
    </submittedName>
</protein>
<keyword evidence="1" id="KW-0175">Coiled coil</keyword>
<feature type="coiled-coil region" evidence="1">
    <location>
        <begin position="248"/>
        <end position="275"/>
    </location>
</feature>
<sequence length="315" mass="34104">MLRSLDQELEKVAEDTAITESMGKITIEVKTDGDSIRSGPLSSENNYSGGGSSGGVGGHVTVVPVGPCSLSSLPCSEPVLSNVTMTHTNKSAIVDGSGSSEPDVNELVEQAAQLMLEECQLVDTFLELRASVARAREAIGNTLLIRNPGRIGHALPQGSITGPGASLKGSQQQQQQQATVISGDELSAWLSTMEQLQKENEELEVYLKRMFWFVGTGRERVGGTSCAVDVGRVSIGQQQATVISGDELSAWLSTMEQLQKENEELEKRRNFLLARVLEEHEACARLKASQDLQEIKDETRRLSIERADLQQPIPS</sequence>
<dbReference type="EMBL" id="CAJPEX010001017">
    <property type="protein sequence ID" value="CAG0917960.1"/>
    <property type="molecule type" value="Genomic_DNA"/>
</dbReference>
<dbReference type="EMBL" id="OA883054">
    <property type="protein sequence ID" value="CAD7277808.1"/>
    <property type="molecule type" value="Genomic_DNA"/>
</dbReference>
<organism evidence="3">
    <name type="scientific">Notodromas monacha</name>
    <dbReference type="NCBI Taxonomy" id="399045"/>
    <lineage>
        <taxon>Eukaryota</taxon>
        <taxon>Metazoa</taxon>
        <taxon>Ecdysozoa</taxon>
        <taxon>Arthropoda</taxon>
        <taxon>Crustacea</taxon>
        <taxon>Oligostraca</taxon>
        <taxon>Ostracoda</taxon>
        <taxon>Podocopa</taxon>
        <taxon>Podocopida</taxon>
        <taxon>Cypridocopina</taxon>
        <taxon>Cypridoidea</taxon>
        <taxon>Cyprididae</taxon>
        <taxon>Notodromas</taxon>
    </lineage>
</organism>
<proteinExistence type="predicted"/>
<feature type="region of interest" description="Disordered" evidence="2">
    <location>
        <begin position="30"/>
        <end position="53"/>
    </location>
</feature>
<evidence type="ECO:0000313" key="3">
    <source>
        <dbReference type="EMBL" id="CAD7277808.1"/>
    </source>
</evidence>
<evidence type="ECO:0000313" key="4">
    <source>
        <dbReference type="Proteomes" id="UP000678499"/>
    </source>
</evidence>
<dbReference type="Proteomes" id="UP000678499">
    <property type="component" value="Unassembled WGS sequence"/>
</dbReference>